<dbReference type="CDD" id="cd06257">
    <property type="entry name" value="DnaJ"/>
    <property type="match status" value="1"/>
</dbReference>
<dbReference type="InterPro" id="IPR018253">
    <property type="entry name" value="DnaJ_domain_CS"/>
</dbReference>
<dbReference type="OrthoDB" id="10250354at2759"/>
<accession>A0A087HHC2</accession>
<dbReference type="InterPro" id="IPR001623">
    <property type="entry name" value="DnaJ_domain"/>
</dbReference>
<organism evidence="2 3">
    <name type="scientific">Arabis alpina</name>
    <name type="common">Alpine rock-cress</name>
    <dbReference type="NCBI Taxonomy" id="50452"/>
    <lineage>
        <taxon>Eukaryota</taxon>
        <taxon>Viridiplantae</taxon>
        <taxon>Streptophyta</taxon>
        <taxon>Embryophyta</taxon>
        <taxon>Tracheophyta</taxon>
        <taxon>Spermatophyta</taxon>
        <taxon>Magnoliopsida</taxon>
        <taxon>eudicotyledons</taxon>
        <taxon>Gunneridae</taxon>
        <taxon>Pentapetalae</taxon>
        <taxon>rosids</taxon>
        <taxon>malvids</taxon>
        <taxon>Brassicales</taxon>
        <taxon>Brassicaceae</taxon>
        <taxon>Arabideae</taxon>
        <taxon>Arabis</taxon>
    </lineage>
</organism>
<dbReference type="SMART" id="SM00271">
    <property type="entry name" value="DnaJ"/>
    <property type="match status" value="1"/>
</dbReference>
<dbReference type="GO" id="GO:0005634">
    <property type="term" value="C:nucleus"/>
    <property type="evidence" value="ECO:0007669"/>
    <property type="project" value="EnsemblPlants"/>
</dbReference>
<feature type="domain" description="J" evidence="1">
    <location>
        <begin position="11"/>
        <end position="80"/>
    </location>
</feature>
<dbReference type="eggNOG" id="KOG0714">
    <property type="taxonomic scope" value="Eukaryota"/>
</dbReference>
<dbReference type="Proteomes" id="UP000029120">
    <property type="component" value="Chromosome 2"/>
</dbReference>
<keyword evidence="3" id="KW-1185">Reference proteome</keyword>
<dbReference type="PANTHER" id="PTHR44743:SF10">
    <property type="entry name" value="J DOMAIN-CONTAINING PROTEIN"/>
    <property type="match status" value="1"/>
</dbReference>
<dbReference type="InterPro" id="IPR036869">
    <property type="entry name" value="J_dom_sf"/>
</dbReference>
<gene>
    <name evidence="2" type="ordered locus">AALP_Aa2g140800</name>
</gene>
<evidence type="ECO:0000313" key="3">
    <source>
        <dbReference type="Proteomes" id="UP000029120"/>
    </source>
</evidence>
<dbReference type="PROSITE" id="PS50076">
    <property type="entry name" value="DNAJ_2"/>
    <property type="match status" value="1"/>
</dbReference>
<dbReference type="EMBL" id="CM002870">
    <property type="protein sequence ID" value="KFK41524.1"/>
    <property type="molecule type" value="Genomic_DNA"/>
</dbReference>
<dbReference type="GO" id="GO:0005737">
    <property type="term" value="C:cytoplasm"/>
    <property type="evidence" value="ECO:0007669"/>
    <property type="project" value="EnsemblPlants"/>
</dbReference>
<sequence length="189" mass="22424">MDSGYKVTSPSYYEILGVAVNSTAEEIRRAYRKLAMIWHPDRWTKDPSCSGEAKRRFQEIQEAYSVLSDQRKRSLYDVGLYDNEEDEGYFDFVEEMVSLMAQTKKEEKQYSLEELQTMVNDMVYEFRSEPLFQNQSMEMKFDLNQPVDWHSQMSIPFSNFDLNQPVDWHSQMSMPFSNFEFCSQSSYCN</sequence>
<name>A0A087HHC2_ARAAL</name>
<dbReference type="Gene3D" id="1.10.287.110">
    <property type="entry name" value="DnaJ domain"/>
    <property type="match status" value="1"/>
</dbReference>
<dbReference type="Gramene" id="KFK41524">
    <property type="protein sequence ID" value="KFK41524"/>
    <property type="gene ID" value="AALP_AA2G140800"/>
</dbReference>
<dbReference type="OMA" id="MFTEMAK"/>
<dbReference type="PROSITE" id="PS00636">
    <property type="entry name" value="DNAJ_1"/>
    <property type="match status" value="1"/>
</dbReference>
<protein>
    <recommendedName>
        <fullName evidence="1">J domain-containing protein</fullName>
    </recommendedName>
</protein>
<dbReference type="AlphaFoldDB" id="A0A087HHC2"/>
<dbReference type="Pfam" id="PF00226">
    <property type="entry name" value="DnaJ"/>
    <property type="match status" value="1"/>
</dbReference>
<dbReference type="SUPFAM" id="SSF46565">
    <property type="entry name" value="Chaperone J-domain"/>
    <property type="match status" value="1"/>
</dbReference>
<dbReference type="PANTHER" id="PTHR44743">
    <property type="entry name" value="PUTATIVE, EXPRESSED-RELATED"/>
    <property type="match status" value="1"/>
</dbReference>
<evidence type="ECO:0000259" key="1">
    <source>
        <dbReference type="PROSITE" id="PS50076"/>
    </source>
</evidence>
<reference evidence="3" key="1">
    <citation type="journal article" date="2015" name="Nat. Plants">
        <title>Genome expansion of Arabis alpina linked with retrotransposition and reduced symmetric DNA methylation.</title>
        <authorList>
            <person name="Willing E.M."/>
            <person name="Rawat V."/>
            <person name="Mandakova T."/>
            <person name="Maumus F."/>
            <person name="James G.V."/>
            <person name="Nordstroem K.J."/>
            <person name="Becker C."/>
            <person name="Warthmann N."/>
            <person name="Chica C."/>
            <person name="Szarzynska B."/>
            <person name="Zytnicki M."/>
            <person name="Albani M.C."/>
            <person name="Kiefer C."/>
            <person name="Bergonzi S."/>
            <person name="Castaings L."/>
            <person name="Mateos J.L."/>
            <person name="Berns M.C."/>
            <person name="Bujdoso N."/>
            <person name="Piofczyk T."/>
            <person name="de Lorenzo L."/>
            <person name="Barrero-Sicilia C."/>
            <person name="Mateos I."/>
            <person name="Piednoel M."/>
            <person name="Hagmann J."/>
            <person name="Chen-Min-Tao R."/>
            <person name="Iglesias-Fernandez R."/>
            <person name="Schuster S.C."/>
            <person name="Alonso-Blanco C."/>
            <person name="Roudier F."/>
            <person name="Carbonero P."/>
            <person name="Paz-Ares J."/>
            <person name="Davis S.J."/>
            <person name="Pecinka A."/>
            <person name="Quesneville H."/>
            <person name="Colot V."/>
            <person name="Lysak M.A."/>
            <person name="Weigel D."/>
            <person name="Coupland G."/>
            <person name="Schneeberger K."/>
        </authorList>
    </citation>
    <scope>NUCLEOTIDE SEQUENCE [LARGE SCALE GENOMIC DNA]</scope>
    <source>
        <strain evidence="3">cv. Pajares</strain>
    </source>
</reference>
<proteinExistence type="predicted"/>
<dbReference type="PRINTS" id="PR00625">
    <property type="entry name" value="JDOMAIN"/>
</dbReference>
<evidence type="ECO:0000313" key="2">
    <source>
        <dbReference type="EMBL" id="KFK41524.1"/>
    </source>
</evidence>